<dbReference type="Pfam" id="PF00270">
    <property type="entry name" value="DEAD"/>
    <property type="match status" value="1"/>
</dbReference>
<protein>
    <recommendedName>
        <fullName evidence="11">ATP-dependent RNA helicase</fullName>
        <ecNumber evidence="11">3.6.4.13</ecNumber>
    </recommendedName>
</protein>
<dbReference type="GO" id="GO:0005730">
    <property type="term" value="C:nucleolus"/>
    <property type="evidence" value="ECO:0007669"/>
    <property type="project" value="UniProtKB-SubCell"/>
</dbReference>
<evidence type="ECO:0000313" key="17">
    <source>
        <dbReference type="Proteomes" id="UP000789572"/>
    </source>
</evidence>
<comment type="similarity">
    <text evidence="10">Belongs to the DEAD box helicase family.</text>
</comment>
<gene>
    <name evidence="16" type="ORF">POCULU_LOCUS1891</name>
</gene>
<dbReference type="GO" id="GO:0005524">
    <property type="term" value="F:ATP binding"/>
    <property type="evidence" value="ECO:0007669"/>
    <property type="project" value="UniProtKB-UniRule"/>
</dbReference>
<evidence type="ECO:0000256" key="11">
    <source>
        <dbReference type="RuleBase" id="RU365068"/>
    </source>
</evidence>
<comment type="domain">
    <text evidence="11">The Q motif is unique to and characteristic of the DEAD box family of RNA helicases and controls ATP binding and hydrolysis.</text>
</comment>
<dbReference type="EMBL" id="CAJVPJ010000156">
    <property type="protein sequence ID" value="CAG8487655.1"/>
    <property type="molecule type" value="Genomic_DNA"/>
</dbReference>
<keyword evidence="6 10" id="KW-0347">Helicase</keyword>
<dbReference type="PROSITE" id="PS51194">
    <property type="entry name" value="HELICASE_CTER"/>
    <property type="match status" value="1"/>
</dbReference>
<evidence type="ECO:0000259" key="14">
    <source>
        <dbReference type="PROSITE" id="PS51194"/>
    </source>
</evidence>
<proteinExistence type="inferred from homology"/>
<evidence type="ECO:0000256" key="10">
    <source>
        <dbReference type="RuleBase" id="RU000492"/>
    </source>
</evidence>
<dbReference type="Gene3D" id="3.40.50.300">
    <property type="entry name" value="P-loop containing nucleotide triphosphate hydrolases"/>
    <property type="match status" value="2"/>
</dbReference>
<dbReference type="AlphaFoldDB" id="A0A9N8WHR4"/>
<comment type="catalytic activity">
    <reaction evidence="11">
        <text>ATP + H2O = ADP + phosphate + H(+)</text>
        <dbReference type="Rhea" id="RHEA:13065"/>
        <dbReference type="ChEBI" id="CHEBI:15377"/>
        <dbReference type="ChEBI" id="CHEBI:15378"/>
        <dbReference type="ChEBI" id="CHEBI:30616"/>
        <dbReference type="ChEBI" id="CHEBI:43474"/>
        <dbReference type="ChEBI" id="CHEBI:456216"/>
        <dbReference type="EC" id="3.6.4.13"/>
    </reaction>
</comment>
<keyword evidence="17" id="KW-1185">Reference proteome</keyword>
<evidence type="ECO:0000256" key="6">
    <source>
        <dbReference type="ARBA" id="ARBA00022806"/>
    </source>
</evidence>
<dbReference type="GO" id="GO:0016787">
    <property type="term" value="F:hydrolase activity"/>
    <property type="evidence" value="ECO:0007669"/>
    <property type="project" value="UniProtKB-KW"/>
</dbReference>
<dbReference type="Pfam" id="PF00271">
    <property type="entry name" value="Helicase_C"/>
    <property type="match status" value="1"/>
</dbReference>
<evidence type="ECO:0000256" key="9">
    <source>
        <dbReference type="PROSITE-ProRule" id="PRU00552"/>
    </source>
</evidence>
<dbReference type="PANTHER" id="PTHR24031">
    <property type="entry name" value="RNA HELICASE"/>
    <property type="match status" value="1"/>
</dbReference>
<organism evidence="16 17">
    <name type="scientific">Paraglomus occultum</name>
    <dbReference type="NCBI Taxonomy" id="144539"/>
    <lineage>
        <taxon>Eukaryota</taxon>
        <taxon>Fungi</taxon>
        <taxon>Fungi incertae sedis</taxon>
        <taxon>Mucoromycota</taxon>
        <taxon>Glomeromycotina</taxon>
        <taxon>Glomeromycetes</taxon>
        <taxon>Paraglomerales</taxon>
        <taxon>Paraglomeraceae</taxon>
        <taxon>Paraglomus</taxon>
    </lineage>
</organism>
<comment type="caution">
    <text evidence="16">The sequence shown here is derived from an EMBL/GenBank/DDBJ whole genome shotgun (WGS) entry which is preliminary data.</text>
</comment>
<evidence type="ECO:0000256" key="2">
    <source>
        <dbReference type="ARBA" id="ARBA00022517"/>
    </source>
</evidence>
<dbReference type="PROSITE" id="PS51195">
    <property type="entry name" value="Q_MOTIF"/>
    <property type="match status" value="1"/>
</dbReference>
<evidence type="ECO:0000256" key="3">
    <source>
        <dbReference type="ARBA" id="ARBA00022552"/>
    </source>
</evidence>
<keyword evidence="5 10" id="KW-0378">Hydrolase</keyword>
<keyword evidence="3" id="KW-0698">rRNA processing</keyword>
<dbReference type="SMART" id="SM00487">
    <property type="entry name" value="DEXDc"/>
    <property type="match status" value="1"/>
</dbReference>
<dbReference type="SMART" id="SM00490">
    <property type="entry name" value="HELICc"/>
    <property type="match status" value="1"/>
</dbReference>
<evidence type="ECO:0000256" key="1">
    <source>
        <dbReference type="ARBA" id="ARBA00004604"/>
    </source>
</evidence>
<dbReference type="Proteomes" id="UP000789572">
    <property type="component" value="Unassembled WGS sequence"/>
</dbReference>
<feature type="compositionally biased region" description="Basic and acidic residues" evidence="12">
    <location>
        <begin position="729"/>
        <end position="740"/>
    </location>
</feature>
<feature type="domain" description="DEAD-box RNA helicase Q" evidence="15">
    <location>
        <begin position="40"/>
        <end position="68"/>
    </location>
</feature>
<dbReference type="OrthoDB" id="10259640at2759"/>
<feature type="domain" description="Helicase C-terminal" evidence="14">
    <location>
        <begin position="271"/>
        <end position="430"/>
    </location>
</feature>
<dbReference type="EC" id="3.6.4.13" evidence="11"/>
<dbReference type="InterPro" id="IPR025313">
    <property type="entry name" value="SPB4-like_CTE"/>
</dbReference>
<dbReference type="CDD" id="cd18787">
    <property type="entry name" value="SF2_C_DEAD"/>
    <property type="match status" value="1"/>
</dbReference>
<comment type="subcellular location">
    <subcellularLocation>
        <location evidence="1">Nucleus</location>
        <location evidence="1">Nucleolus</location>
    </subcellularLocation>
</comment>
<dbReference type="SUPFAM" id="SSF52540">
    <property type="entry name" value="P-loop containing nucleoside triphosphate hydrolases"/>
    <property type="match status" value="2"/>
</dbReference>
<dbReference type="GO" id="GO:0003723">
    <property type="term" value="F:RNA binding"/>
    <property type="evidence" value="ECO:0007669"/>
    <property type="project" value="UniProtKB-UniRule"/>
</dbReference>
<keyword evidence="2" id="KW-0690">Ribosome biogenesis</keyword>
<accession>A0A9N8WHR4</accession>
<feature type="domain" description="Helicase ATP-binding" evidence="13">
    <location>
        <begin position="71"/>
        <end position="245"/>
    </location>
</feature>
<name>A0A9N8WHR4_9GLOM</name>
<sequence>MPKVKSHSQKPRKGRLQKELKEIEELENRCQALSIEDEIIKFSELPITEQTLRGLTKANYTDLTSIQQHAIPLALKGRDVLGAAKTGSGKTLAFLIPILEILYRRLWSQLDGLGALVIAPTRELAVQIFEVLRKVGCQHSFSAGLIIGGKNVRIEQERIQRMNILICTPGRLLQHMDQTVGFDCANLQMLVLDEADRILDMGFRKTVNAIIENLPKERQTLLFSATQTKDVKDLARLSLTDPEYVSVDELSEHATPKRLKQHYLICELPEKLDFLFSFIKTHLDAKILVFLSSCKQACPTTSLRLKVRFVYETFRKLRPGISLLHLHGKQKQSKRVEIFNGFMRSSSSCLFSTDIASRGLDFPAVDWVIQVDAPENGETYIHRVGRTARYDASGQALLFLLPSEVNGMLKVLMQKKVPIDEIEVREKMKTSVRQQMQVLCFKNPEIKYLGQKAFVSYMRSVYLQRDKSIFKVNELPAEEFAAALGLPGTPKLKFYKKSDAKNAIRQKPEKVPGLDSDSEVETLAEYSLKRHTVADDNEPFSDNEKDKTKQQSKPLTKFERMMRRKNRNVLSDHYRKLVELENEEGGGDDVLSVKRVDHELPEQLLVENKGPQSNRAAARALSKKQSIKNAPRGRKIIFDDSGDPHDVYEFQNEQDFRAVGSSNEQIKTFVEKELQVMENEDIKDRAALAESDTVTLATGDEDATMGEWENAESVENEMDEMNHNKRLKRTFDNDIHRNSDESSNSDTGEERRTNSNPRKKQKVVEIKEPETLEDQEELALKLLART</sequence>
<dbReference type="SMART" id="SM01178">
    <property type="entry name" value="DUF4217"/>
    <property type="match status" value="1"/>
</dbReference>
<evidence type="ECO:0000256" key="4">
    <source>
        <dbReference type="ARBA" id="ARBA00022741"/>
    </source>
</evidence>
<feature type="region of interest" description="Disordered" evidence="12">
    <location>
        <begin position="714"/>
        <end position="768"/>
    </location>
</feature>
<dbReference type="Pfam" id="PF13959">
    <property type="entry name" value="CTE_SPB4"/>
    <property type="match status" value="1"/>
</dbReference>
<evidence type="ECO:0000256" key="5">
    <source>
        <dbReference type="ARBA" id="ARBA00022801"/>
    </source>
</evidence>
<evidence type="ECO:0000256" key="12">
    <source>
        <dbReference type="SAM" id="MobiDB-lite"/>
    </source>
</evidence>
<reference evidence="16" key="1">
    <citation type="submission" date="2021-06" db="EMBL/GenBank/DDBJ databases">
        <authorList>
            <person name="Kallberg Y."/>
            <person name="Tangrot J."/>
            <person name="Rosling A."/>
        </authorList>
    </citation>
    <scope>NUCLEOTIDE SEQUENCE</scope>
    <source>
        <strain evidence="16">IA702</strain>
    </source>
</reference>
<dbReference type="InterPro" id="IPR000629">
    <property type="entry name" value="RNA-helicase_DEAD-box_CS"/>
</dbReference>
<dbReference type="InterPro" id="IPR001650">
    <property type="entry name" value="Helicase_C-like"/>
</dbReference>
<dbReference type="PROSITE" id="PS00039">
    <property type="entry name" value="DEAD_ATP_HELICASE"/>
    <property type="match status" value="1"/>
</dbReference>
<dbReference type="InterPro" id="IPR027417">
    <property type="entry name" value="P-loop_NTPase"/>
</dbReference>
<evidence type="ECO:0000313" key="16">
    <source>
        <dbReference type="EMBL" id="CAG8487655.1"/>
    </source>
</evidence>
<keyword evidence="7 10" id="KW-0067">ATP-binding</keyword>
<comment type="function">
    <text evidence="11">RNA helicase.</text>
</comment>
<evidence type="ECO:0000259" key="13">
    <source>
        <dbReference type="PROSITE" id="PS51192"/>
    </source>
</evidence>
<keyword evidence="4 10" id="KW-0547">Nucleotide-binding</keyword>
<evidence type="ECO:0000256" key="7">
    <source>
        <dbReference type="ARBA" id="ARBA00022840"/>
    </source>
</evidence>
<evidence type="ECO:0000256" key="8">
    <source>
        <dbReference type="ARBA" id="ARBA00022884"/>
    </source>
</evidence>
<feature type="short sequence motif" description="Q motif" evidence="9">
    <location>
        <begin position="40"/>
        <end position="68"/>
    </location>
</feature>
<dbReference type="PROSITE" id="PS51192">
    <property type="entry name" value="HELICASE_ATP_BIND_1"/>
    <property type="match status" value="1"/>
</dbReference>
<feature type="region of interest" description="Disordered" evidence="12">
    <location>
        <begin position="531"/>
        <end position="555"/>
    </location>
</feature>
<dbReference type="InterPro" id="IPR011545">
    <property type="entry name" value="DEAD/DEAH_box_helicase_dom"/>
</dbReference>
<dbReference type="CDD" id="cd17941">
    <property type="entry name" value="DEADc_DDX10"/>
    <property type="match status" value="1"/>
</dbReference>
<evidence type="ECO:0000259" key="15">
    <source>
        <dbReference type="PROSITE" id="PS51195"/>
    </source>
</evidence>
<keyword evidence="8 11" id="KW-0694">RNA-binding</keyword>
<dbReference type="GO" id="GO:0006364">
    <property type="term" value="P:rRNA processing"/>
    <property type="evidence" value="ECO:0007669"/>
    <property type="project" value="UniProtKB-KW"/>
</dbReference>
<dbReference type="GO" id="GO:0003724">
    <property type="term" value="F:RNA helicase activity"/>
    <property type="evidence" value="ECO:0007669"/>
    <property type="project" value="UniProtKB-EC"/>
</dbReference>
<dbReference type="InterPro" id="IPR014001">
    <property type="entry name" value="Helicase_ATP-bd"/>
</dbReference>
<dbReference type="InterPro" id="IPR014014">
    <property type="entry name" value="RNA_helicase_DEAD_Q_motif"/>
</dbReference>